<dbReference type="GO" id="GO:0008324">
    <property type="term" value="F:monoatomic cation transmembrane transporter activity"/>
    <property type="evidence" value="ECO:0007669"/>
    <property type="project" value="InterPro"/>
</dbReference>
<comment type="caution">
    <text evidence="14">The sequence shown here is derived from an EMBL/GenBank/DDBJ whole genome shotgun (WGS) entry which is preliminary data.</text>
</comment>
<protein>
    <submittedName>
        <fullName evidence="14">Cobalt transporter</fullName>
    </submittedName>
</protein>
<feature type="transmembrane region" description="Helical" evidence="12">
    <location>
        <begin position="80"/>
        <end position="101"/>
    </location>
</feature>
<evidence type="ECO:0000256" key="6">
    <source>
        <dbReference type="ARBA" id="ARBA00022833"/>
    </source>
</evidence>
<keyword evidence="15" id="KW-1185">Reference proteome</keyword>
<evidence type="ECO:0000256" key="5">
    <source>
        <dbReference type="ARBA" id="ARBA00022753"/>
    </source>
</evidence>
<feature type="region of interest" description="Disordered" evidence="11">
    <location>
        <begin position="214"/>
        <end position="240"/>
    </location>
</feature>
<dbReference type="EMBL" id="AXCZ01000072">
    <property type="protein sequence ID" value="KGM13036.1"/>
    <property type="molecule type" value="Genomic_DNA"/>
</dbReference>
<dbReference type="AlphaFoldDB" id="A0A0A0BYL9"/>
<evidence type="ECO:0000256" key="12">
    <source>
        <dbReference type="SAM" id="Phobius"/>
    </source>
</evidence>
<evidence type="ECO:0000313" key="14">
    <source>
        <dbReference type="EMBL" id="KGM13036.1"/>
    </source>
</evidence>
<evidence type="ECO:0000256" key="4">
    <source>
        <dbReference type="ARBA" id="ARBA00022692"/>
    </source>
</evidence>
<organism evidence="14 15">
    <name type="scientific">Cellulomonas bogoriensis 69B4 = DSM 16987</name>
    <dbReference type="NCBI Taxonomy" id="1386082"/>
    <lineage>
        <taxon>Bacteria</taxon>
        <taxon>Bacillati</taxon>
        <taxon>Actinomycetota</taxon>
        <taxon>Actinomycetes</taxon>
        <taxon>Micrococcales</taxon>
        <taxon>Cellulomonadaceae</taxon>
        <taxon>Cellulomonas</taxon>
    </lineage>
</organism>
<evidence type="ECO:0000256" key="10">
    <source>
        <dbReference type="ARBA" id="ARBA00023329"/>
    </source>
</evidence>
<keyword evidence="10" id="KW-0968">Cytoplasmic vesicle</keyword>
<comment type="subcellular location">
    <subcellularLocation>
        <location evidence="2">Cytoplasmic vesicle</location>
        <location evidence="2">Secretory vesicle</location>
        <location evidence="2">Synaptic vesicle membrane</location>
        <topology evidence="2">Multi-pass membrane protein</topology>
    </subcellularLocation>
    <subcellularLocation>
        <location evidence="1">Early endosome membrane</location>
    </subcellularLocation>
</comment>
<dbReference type="Pfam" id="PF01545">
    <property type="entry name" value="Cation_efflux"/>
    <property type="match status" value="1"/>
</dbReference>
<dbReference type="RefSeq" id="WP_052105255.1">
    <property type="nucleotide sequence ID" value="NZ_AXCZ01000072.1"/>
</dbReference>
<evidence type="ECO:0000313" key="15">
    <source>
        <dbReference type="Proteomes" id="UP000054314"/>
    </source>
</evidence>
<evidence type="ECO:0000256" key="3">
    <source>
        <dbReference type="ARBA" id="ARBA00008731"/>
    </source>
</evidence>
<keyword evidence="9 12" id="KW-0472">Membrane</keyword>
<dbReference type="InterPro" id="IPR027469">
    <property type="entry name" value="Cation_efflux_TMD_sf"/>
</dbReference>
<evidence type="ECO:0000256" key="7">
    <source>
        <dbReference type="ARBA" id="ARBA00022989"/>
    </source>
</evidence>
<dbReference type="InterPro" id="IPR026765">
    <property type="entry name" value="Tmem163"/>
</dbReference>
<evidence type="ECO:0000259" key="13">
    <source>
        <dbReference type="Pfam" id="PF01545"/>
    </source>
</evidence>
<keyword evidence="6" id="KW-0862">Zinc</keyword>
<comment type="similarity">
    <text evidence="3">Belongs to the TMEM163 family.</text>
</comment>
<dbReference type="Gene3D" id="1.20.1510.10">
    <property type="entry name" value="Cation efflux protein transmembrane domain"/>
    <property type="match status" value="1"/>
</dbReference>
<keyword evidence="5" id="KW-0967">Endosome</keyword>
<feature type="transmembrane region" description="Helical" evidence="12">
    <location>
        <begin position="154"/>
        <end position="178"/>
    </location>
</feature>
<feature type="domain" description="Cation efflux protein transmembrane" evidence="13">
    <location>
        <begin position="23"/>
        <end position="188"/>
    </location>
</feature>
<dbReference type="Proteomes" id="UP000054314">
    <property type="component" value="Unassembled WGS sequence"/>
</dbReference>
<evidence type="ECO:0000256" key="9">
    <source>
        <dbReference type="ARBA" id="ARBA00023136"/>
    </source>
</evidence>
<evidence type="ECO:0000256" key="11">
    <source>
        <dbReference type="SAM" id="MobiDB-lite"/>
    </source>
</evidence>
<dbReference type="PANTHER" id="PTHR31937">
    <property type="entry name" value="TRANSMEMBRANE PROTEIN 163"/>
    <property type="match status" value="1"/>
</dbReference>
<dbReference type="InterPro" id="IPR058533">
    <property type="entry name" value="Cation_efflux_TM"/>
</dbReference>
<feature type="transmembrane region" description="Helical" evidence="12">
    <location>
        <begin position="46"/>
        <end position="68"/>
    </location>
</feature>
<dbReference type="SUPFAM" id="SSF161111">
    <property type="entry name" value="Cation efflux protein transmembrane domain-like"/>
    <property type="match status" value="1"/>
</dbReference>
<keyword evidence="7 12" id="KW-1133">Transmembrane helix</keyword>
<gene>
    <name evidence="14" type="ORF">N869_16510</name>
</gene>
<dbReference type="GO" id="GO:0016020">
    <property type="term" value="C:membrane"/>
    <property type="evidence" value="ECO:0007669"/>
    <property type="project" value="InterPro"/>
</dbReference>
<evidence type="ECO:0000256" key="8">
    <source>
        <dbReference type="ARBA" id="ARBA00023018"/>
    </source>
</evidence>
<dbReference type="OrthoDB" id="9805136at2"/>
<dbReference type="PANTHER" id="PTHR31937:SF2">
    <property type="entry name" value="TRANSMEMBRANE PROTEIN 163"/>
    <property type="match status" value="1"/>
</dbReference>
<keyword evidence="8" id="KW-0770">Synapse</keyword>
<keyword evidence="4 12" id="KW-0812">Transmembrane</keyword>
<sequence length="240" mass="24688">MSAPLETDRVTILRRRVGLIVTATISYNVIEALVAIPAGAAASSAALIGFGLDSIVEVLSAAAIAWQLAGGRDPREREHVTLRLIAFSFFGLAVFVSIDAMRSLAGHGEPEHSTVGLVLACVSLVVMPALSLLERRTGRELGSAAVVADSKQTMICAALSAVLLAGLVLNSAFGLWWADPVGALVIPAVATREGIEALRGDTCCSPVTRLLQDAPPGAGEQSGACDSDVSPPCTCPDDGS</sequence>
<reference evidence="14 15" key="1">
    <citation type="submission" date="2013-08" db="EMBL/GenBank/DDBJ databases">
        <title>Genome sequencing of Cellulomonas bogoriensis 69B4.</title>
        <authorList>
            <person name="Chen F."/>
            <person name="Li Y."/>
            <person name="Wang G."/>
        </authorList>
    </citation>
    <scope>NUCLEOTIDE SEQUENCE [LARGE SCALE GENOMIC DNA]</scope>
    <source>
        <strain evidence="14 15">69B4</strain>
    </source>
</reference>
<evidence type="ECO:0000256" key="2">
    <source>
        <dbReference type="ARBA" id="ARBA00004644"/>
    </source>
</evidence>
<evidence type="ECO:0000256" key="1">
    <source>
        <dbReference type="ARBA" id="ARBA00004146"/>
    </source>
</evidence>
<accession>A0A0A0BYL9</accession>
<proteinExistence type="inferred from homology"/>
<name>A0A0A0BYL9_9CELL</name>
<dbReference type="GO" id="GO:0031410">
    <property type="term" value="C:cytoplasmic vesicle"/>
    <property type="evidence" value="ECO:0007669"/>
    <property type="project" value="UniProtKB-KW"/>
</dbReference>
<feature type="transmembrane region" description="Helical" evidence="12">
    <location>
        <begin position="17"/>
        <end position="40"/>
    </location>
</feature>
<feature type="transmembrane region" description="Helical" evidence="12">
    <location>
        <begin position="113"/>
        <end position="133"/>
    </location>
</feature>